<sequence>IAKKSQFTLKRKKSKSELDFGDLVCPLDPNKTGEPSHGDGITPNTTPKLGGVFHENETNETESFALSKDNTTSYNENFCSQVLAHD</sequence>
<dbReference type="Proteomes" id="UP001153148">
    <property type="component" value="Unassembled WGS sequence"/>
</dbReference>
<accession>A0ABN7NF21</accession>
<protein>
    <recommendedName>
        <fullName evidence="4">Protein tyrosine phosphatase non-receptor type 12</fullName>
    </recommendedName>
</protein>
<dbReference type="EMBL" id="CAJPIN010000127">
    <property type="protein sequence ID" value="CAG2053086.1"/>
    <property type="molecule type" value="Genomic_DNA"/>
</dbReference>
<comment type="caution">
    <text evidence="2">The sequence shown here is derived from an EMBL/GenBank/DDBJ whole genome shotgun (WGS) entry which is preliminary data.</text>
</comment>
<proteinExistence type="predicted"/>
<name>A0ABN7NF21_TIMPD</name>
<evidence type="ECO:0000313" key="2">
    <source>
        <dbReference type="EMBL" id="CAG2053086.1"/>
    </source>
</evidence>
<evidence type="ECO:0008006" key="4">
    <source>
        <dbReference type="Google" id="ProtNLM"/>
    </source>
</evidence>
<feature type="region of interest" description="Disordered" evidence="1">
    <location>
        <begin position="26"/>
        <end position="50"/>
    </location>
</feature>
<evidence type="ECO:0000313" key="3">
    <source>
        <dbReference type="Proteomes" id="UP001153148"/>
    </source>
</evidence>
<evidence type="ECO:0000256" key="1">
    <source>
        <dbReference type="SAM" id="MobiDB-lite"/>
    </source>
</evidence>
<keyword evidence="3" id="KW-1185">Reference proteome</keyword>
<reference evidence="2" key="1">
    <citation type="submission" date="2021-03" db="EMBL/GenBank/DDBJ databases">
        <authorList>
            <person name="Tran Van P."/>
        </authorList>
    </citation>
    <scope>NUCLEOTIDE SEQUENCE</scope>
</reference>
<organism evidence="2 3">
    <name type="scientific">Timema podura</name>
    <name type="common">Walking stick</name>
    <dbReference type="NCBI Taxonomy" id="61482"/>
    <lineage>
        <taxon>Eukaryota</taxon>
        <taxon>Metazoa</taxon>
        <taxon>Ecdysozoa</taxon>
        <taxon>Arthropoda</taxon>
        <taxon>Hexapoda</taxon>
        <taxon>Insecta</taxon>
        <taxon>Pterygota</taxon>
        <taxon>Neoptera</taxon>
        <taxon>Polyneoptera</taxon>
        <taxon>Phasmatodea</taxon>
        <taxon>Timematodea</taxon>
        <taxon>Timematoidea</taxon>
        <taxon>Timematidae</taxon>
        <taxon>Timema</taxon>
    </lineage>
</organism>
<gene>
    <name evidence="2" type="ORF">TPAB3V08_LOCUS167</name>
</gene>
<feature type="non-terminal residue" evidence="2">
    <location>
        <position position="1"/>
    </location>
</feature>